<keyword evidence="1" id="KW-1133">Transmembrane helix</keyword>
<keyword evidence="1" id="KW-0812">Transmembrane</keyword>
<dbReference type="AlphaFoldDB" id="A0A9P6KY75"/>
<evidence type="ECO:0000313" key="2">
    <source>
        <dbReference type="EMBL" id="KAF9761078.1"/>
    </source>
</evidence>
<sequence>MQKIVLSSRDGRFKFEKEFTEGKTIDDIKEYLSNHIKIVLEDVGKETIHIFHEENVLNDSVVLSKFKKEELNLVFDYTNKENSTVITETKVEDVASNPINTKVAVRIIENGTKIFVDPAELITKDKRVYLVRKRTKMLNMNIVRELIKKCKVTREDILKVLVFSLLLFTNNGEILFILSTVFFLQMASNVFIKHKKHYSKKLEHFNRTVLMFFASMFMIDHSRF</sequence>
<gene>
    <name evidence="2" type="ORF">NGRA_2874</name>
</gene>
<comment type="caution">
    <text evidence="2">The sequence shown here is derived from an EMBL/GenBank/DDBJ whole genome shotgun (WGS) entry which is preliminary data.</text>
</comment>
<organism evidence="2 3">
    <name type="scientific">Nosema granulosis</name>
    <dbReference type="NCBI Taxonomy" id="83296"/>
    <lineage>
        <taxon>Eukaryota</taxon>
        <taxon>Fungi</taxon>
        <taxon>Fungi incertae sedis</taxon>
        <taxon>Microsporidia</taxon>
        <taxon>Nosematidae</taxon>
        <taxon>Nosema</taxon>
    </lineage>
</organism>
<feature type="transmembrane region" description="Helical" evidence="1">
    <location>
        <begin position="160"/>
        <end position="184"/>
    </location>
</feature>
<evidence type="ECO:0008006" key="4">
    <source>
        <dbReference type="Google" id="ProtNLM"/>
    </source>
</evidence>
<dbReference type="EMBL" id="SBJO01000433">
    <property type="protein sequence ID" value="KAF9761078.1"/>
    <property type="molecule type" value="Genomic_DNA"/>
</dbReference>
<proteinExistence type="predicted"/>
<name>A0A9P6KY75_9MICR</name>
<accession>A0A9P6KY75</accession>
<reference evidence="2 3" key="1">
    <citation type="journal article" date="2020" name="Genome Biol. Evol.">
        <title>Comparative genomics of strictly vertically transmitted, feminizing microsporidia endosymbionts of amphipod crustaceans.</title>
        <authorList>
            <person name="Cormier A."/>
            <person name="Chebbi M.A."/>
            <person name="Giraud I."/>
            <person name="Wattier R."/>
            <person name="Teixeira M."/>
            <person name="Gilbert C."/>
            <person name="Rigaud T."/>
            <person name="Cordaux R."/>
        </authorList>
    </citation>
    <scope>NUCLEOTIDE SEQUENCE [LARGE SCALE GENOMIC DNA]</scope>
    <source>
        <strain evidence="2 3">Ou3-Ou53</strain>
    </source>
</reference>
<keyword evidence="1" id="KW-0472">Membrane</keyword>
<evidence type="ECO:0000313" key="3">
    <source>
        <dbReference type="Proteomes" id="UP000740883"/>
    </source>
</evidence>
<dbReference type="Proteomes" id="UP000740883">
    <property type="component" value="Unassembled WGS sequence"/>
</dbReference>
<dbReference type="OrthoDB" id="2193990at2759"/>
<keyword evidence="3" id="KW-1185">Reference proteome</keyword>
<evidence type="ECO:0000256" key="1">
    <source>
        <dbReference type="SAM" id="Phobius"/>
    </source>
</evidence>
<protein>
    <recommendedName>
        <fullName evidence="4">Ubiquitin-like domain-containing protein</fullName>
    </recommendedName>
</protein>